<feature type="chain" id="PRO_5043362829" description="Gamma-interferon-inducible lysosomal thiol reductase" evidence="7">
    <location>
        <begin position="25"/>
        <end position="229"/>
    </location>
</feature>
<evidence type="ECO:0008006" key="10">
    <source>
        <dbReference type="Google" id="ProtNLM"/>
    </source>
</evidence>
<reference evidence="8 9" key="1">
    <citation type="journal article" date="2024" name="Nat. Commun.">
        <title>Phylogenomics reveals the evolutionary origins of lichenization in chlorophyte algae.</title>
        <authorList>
            <person name="Puginier C."/>
            <person name="Libourel C."/>
            <person name="Otte J."/>
            <person name="Skaloud P."/>
            <person name="Haon M."/>
            <person name="Grisel S."/>
            <person name="Petersen M."/>
            <person name="Berrin J.G."/>
            <person name="Delaux P.M."/>
            <person name="Dal Grande F."/>
            <person name="Keller J."/>
        </authorList>
    </citation>
    <scope>NUCLEOTIDE SEQUENCE [LARGE SCALE GENOMIC DNA]</scope>
    <source>
        <strain evidence="8 9">SAG 245.80</strain>
    </source>
</reference>
<dbReference type="PANTHER" id="PTHR13234">
    <property type="entry name" value="GAMMA-INTERFERON INDUCIBLE LYSOSOMAL THIOL REDUCTASE GILT"/>
    <property type="match status" value="1"/>
</dbReference>
<dbReference type="AlphaFoldDB" id="A0AAW1RHY1"/>
<evidence type="ECO:0000256" key="5">
    <source>
        <dbReference type="ARBA" id="ARBA00023180"/>
    </source>
</evidence>
<evidence type="ECO:0000256" key="6">
    <source>
        <dbReference type="SAM" id="Phobius"/>
    </source>
</evidence>
<evidence type="ECO:0000256" key="3">
    <source>
        <dbReference type="ARBA" id="ARBA00022525"/>
    </source>
</evidence>
<evidence type="ECO:0000313" key="8">
    <source>
        <dbReference type="EMBL" id="KAK9833273.1"/>
    </source>
</evidence>
<dbReference type="Pfam" id="PF03227">
    <property type="entry name" value="GILT"/>
    <property type="match status" value="1"/>
</dbReference>
<feature type="signal peptide" evidence="7">
    <location>
        <begin position="1"/>
        <end position="24"/>
    </location>
</feature>
<keyword evidence="5" id="KW-0325">Glycoprotein</keyword>
<dbReference type="InterPro" id="IPR004911">
    <property type="entry name" value="Interferon-induced_GILT"/>
</dbReference>
<evidence type="ECO:0000256" key="2">
    <source>
        <dbReference type="ARBA" id="ARBA00005679"/>
    </source>
</evidence>
<evidence type="ECO:0000256" key="4">
    <source>
        <dbReference type="ARBA" id="ARBA00022729"/>
    </source>
</evidence>
<accession>A0AAW1RHY1</accession>
<evidence type="ECO:0000256" key="1">
    <source>
        <dbReference type="ARBA" id="ARBA00004613"/>
    </source>
</evidence>
<keyword evidence="6" id="KW-0472">Membrane</keyword>
<sequence>MRMRAVRSLLLAVVLFAAPLYLLARAPLAQKLDFYGEALCPDCAQFTSKILAPLFVTGVSSAFSLRYVGWGNAHRKKKGAVVCQHGPRECELNRVLNCAQELSSNQDAFFRFLVCVEDGLFGWLDGDKLLAACADTASLNATAVGACADGELGDALEKQAEADTPQEHTFVPWMTIDGRSVGAECGDVGSLVCAAYTGQAPDACADQPVKQPCPGAPKRLVLPGAGGKA</sequence>
<keyword evidence="4 7" id="KW-0732">Signal</keyword>
<dbReference type="GO" id="GO:0005576">
    <property type="term" value="C:extracellular region"/>
    <property type="evidence" value="ECO:0007669"/>
    <property type="project" value="UniProtKB-SubCell"/>
</dbReference>
<evidence type="ECO:0000313" key="9">
    <source>
        <dbReference type="Proteomes" id="UP001445335"/>
    </source>
</evidence>
<dbReference type="PANTHER" id="PTHR13234:SF8">
    <property type="entry name" value="GAMMA-INTERFERON-INDUCIBLE LYSOSOMAL THIOL REDUCTASE"/>
    <property type="match status" value="1"/>
</dbReference>
<comment type="subcellular location">
    <subcellularLocation>
        <location evidence="1">Secreted</location>
    </subcellularLocation>
</comment>
<protein>
    <recommendedName>
        <fullName evidence="10">Gamma-interferon-inducible lysosomal thiol reductase</fullName>
    </recommendedName>
</protein>
<dbReference type="Proteomes" id="UP001445335">
    <property type="component" value="Unassembled WGS sequence"/>
</dbReference>
<keyword evidence="6" id="KW-0812">Transmembrane</keyword>
<name>A0AAW1RHY1_9CHLO</name>
<comment type="caution">
    <text evidence="8">The sequence shown here is derived from an EMBL/GenBank/DDBJ whole genome shotgun (WGS) entry which is preliminary data.</text>
</comment>
<organism evidence="8 9">
    <name type="scientific">Elliptochloris bilobata</name>
    <dbReference type="NCBI Taxonomy" id="381761"/>
    <lineage>
        <taxon>Eukaryota</taxon>
        <taxon>Viridiplantae</taxon>
        <taxon>Chlorophyta</taxon>
        <taxon>core chlorophytes</taxon>
        <taxon>Trebouxiophyceae</taxon>
        <taxon>Trebouxiophyceae incertae sedis</taxon>
        <taxon>Elliptochloris clade</taxon>
        <taxon>Elliptochloris</taxon>
    </lineage>
</organism>
<comment type="similarity">
    <text evidence="2">Belongs to the GILT family.</text>
</comment>
<keyword evidence="9" id="KW-1185">Reference proteome</keyword>
<dbReference type="EMBL" id="JALJOU010000037">
    <property type="protein sequence ID" value="KAK9833273.1"/>
    <property type="molecule type" value="Genomic_DNA"/>
</dbReference>
<keyword evidence="3" id="KW-0964">Secreted</keyword>
<keyword evidence="6" id="KW-1133">Transmembrane helix</keyword>
<gene>
    <name evidence="8" type="ORF">WJX81_001626</name>
</gene>
<dbReference type="Gene3D" id="3.40.30.10">
    <property type="entry name" value="Glutaredoxin"/>
    <property type="match status" value="1"/>
</dbReference>
<proteinExistence type="inferred from homology"/>
<feature type="transmembrane region" description="Helical" evidence="6">
    <location>
        <begin position="49"/>
        <end position="68"/>
    </location>
</feature>
<evidence type="ECO:0000256" key="7">
    <source>
        <dbReference type="SAM" id="SignalP"/>
    </source>
</evidence>
<dbReference type="GO" id="GO:0016671">
    <property type="term" value="F:oxidoreductase activity, acting on a sulfur group of donors, disulfide as acceptor"/>
    <property type="evidence" value="ECO:0007669"/>
    <property type="project" value="InterPro"/>
</dbReference>